<dbReference type="Gene3D" id="3.50.30.30">
    <property type="match status" value="1"/>
</dbReference>
<comment type="caution">
    <text evidence="1">The sequence shown here is derived from an EMBL/GenBank/DDBJ whole genome shotgun (WGS) entry which is preliminary data.</text>
</comment>
<proteinExistence type="predicted"/>
<gene>
    <name evidence="1" type="ORF">HY618_06125</name>
</gene>
<dbReference type="SUPFAM" id="SSF53187">
    <property type="entry name" value="Zn-dependent exopeptidases"/>
    <property type="match status" value="1"/>
</dbReference>
<organism evidence="1 2">
    <name type="scientific">Tectimicrobiota bacterium</name>
    <dbReference type="NCBI Taxonomy" id="2528274"/>
    <lineage>
        <taxon>Bacteria</taxon>
        <taxon>Pseudomonadati</taxon>
        <taxon>Nitrospinota/Tectimicrobiota group</taxon>
        <taxon>Candidatus Tectimicrobiota</taxon>
    </lineage>
</organism>
<evidence type="ECO:0000313" key="2">
    <source>
        <dbReference type="Proteomes" id="UP000752292"/>
    </source>
</evidence>
<accession>A0A932ZWU8</accession>
<evidence type="ECO:0000313" key="1">
    <source>
        <dbReference type="EMBL" id="MBI4252020.1"/>
    </source>
</evidence>
<feature type="non-terminal residue" evidence="1">
    <location>
        <position position="159"/>
    </location>
</feature>
<dbReference type="EMBL" id="JACQRX010000269">
    <property type="protein sequence ID" value="MBI4252020.1"/>
    <property type="molecule type" value="Genomic_DNA"/>
</dbReference>
<protein>
    <submittedName>
        <fullName evidence="1">Uncharacterized protein</fullName>
    </submittedName>
</protein>
<dbReference type="Gene3D" id="3.40.630.10">
    <property type="entry name" value="Zn peptidases"/>
    <property type="match status" value="1"/>
</dbReference>
<dbReference type="Proteomes" id="UP000752292">
    <property type="component" value="Unassembled WGS sequence"/>
</dbReference>
<reference evidence="1" key="1">
    <citation type="submission" date="2020-07" db="EMBL/GenBank/DDBJ databases">
        <title>Huge and variable diversity of episymbiotic CPR bacteria and DPANN archaea in groundwater ecosystems.</title>
        <authorList>
            <person name="He C.Y."/>
            <person name="Keren R."/>
            <person name="Whittaker M."/>
            <person name="Farag I.F."/>
            <person name="Doudna J."/>
            <person name="Cate J.H.D."/>
            <person name="Banfield J.F."/>
        </authorList>
    </citation>
    <scope>NUCLEOTIDE SEQUENCE</scope>
    <source>
        <strain evidence="1">NC_groundwater_1370_Ag_S-0.2um_69_93</strain>
    </source>
</reference>
<sequence length="159" mass="16726">MPPIATEVNADLLWKHMEALCQWERYTGTPGEDAAVAYIEREMSALGIPVTVHEFDAYISIPGPASLEILGEDGQRIPAITAVFGASTGEAGVTGDAVHVGEAEGPGEGSIAGRIVVAERMMSPSRFFSFERAGAIAQVYVNLGVAHEGPISTIWGSPT</sequence>
<dbReference type="AlphaFoldDB" id="A0A932ZWU8"/>
<name>A0A932ZWU8_UNCTE</name>